<dbReference type="InterPro" id="IPR021533">
    <property type="entry name" value="PepSY-like"/>
</dbReference>
<dbReference type="EMBL" id="BJYS01000066">
    <property type="protein sequence ID" value="GEO07469.1"/>
    <property type="molecule type" value="Genomic_DNA"/>
</dbReference>
<sequence>MKAKSILFSVALGALFLTSCEKEEVVKDNELPTAAQEFLVRHFAGDNVAKVVKERDIIKKDDSYDVTLSSGTTLDFNKAGEITEIDSPTKLPDSFIPAGISSYVQTNYANDMIVGWELEGENQDIELVSQLELRFDKNNVFVSIQD</sequence>
<evidence type="ECO:0000313" key="2">
    <source>
        <dbReference type="EMBL" id="GEO07469.1"/>
    </source>
</evidence>
<dbReference type="AlphaFoldDB" id="A0A512B682"/>
<dbReference type="Pfam" id="PF11396">
    <property type="entry name" value="PepSY_like"/>
    <property type="match status" value="1"/>
</dbReference>
<dbReference type="RefSeq" id="WP_146905731.1">
    <property type="nucleotide sequence ID" value="NZ_BJYS01000066.1"/>
</dbReference>
<reference evidence="2 3" key="1">
    <citation type="submission" date="2019-07" db="EMBL/GenBank/DDBJ databases">
        <title>Whole genome shotgun sequence of Adhaeribacter aerolatus NBRC 106133.</title>
        <authorList>
            <person name="Hosoyama A."/>
            <person name="Uohara A."/>
            <person name="Ohji S."/>
            <person name="Ichikawa N."/>
        </authorList>
    </citation>
    <scope>NUCLEOTIDE SEQUENCE [LARGE SCALE GENOMIC DNA]</scope>
    <source>
        <strain evidence="2 3">NBRC 106133</strain>
    </source>
</reference>
<proteinExistence type="predicted"/>
<evidence type="ECO:0000313" key="3">
    <source>
        <dbReference type="Proteomes" id="UP000321532"/>
    </source>
</evidence>
<protein>
    <recommendedName>
        <fullName evidence="1">Putative beta-lactamase-inhibitor-like PepSY-like domain-containing protein</fullName>
    </recommendedName>
</protein>
<feature type="domain" description="Putative beta-lactamase-inhibitor-like PepSY-like" evidence="1">
    <location>
        <begin position="62"/>
        <end position="141"/>
    </location>
</feature>
<keyword evidence="3" id="KW-1185">Reference proteome</keyword>
<accession>A0A512B682</accession>
<name>A0A512B682_9BACT</name>
<gene>
    <name evidence="2" type="ORF">AAE02nite_51330</name>
</gene>
<organism evidence="2 3">
    <name type="scientific">Adhaeribacter aerolatus</name>
    <dbReference type="NCBI Taxonomy" id="670289"/>
    <lineage>
        <taxon>Bacteria</taxon>
        <taxon>Pseudomonadati</taxon>
        <taxon>Bacteroidota</taxon>
        <taxon>Cytophagia</taxon>
        <taxon>Cytophagales</taxon>
        <taxon>Hymenobacteraceae</taxon>
        <taxon>Adhaeribacter</taxon>
    </lineage>
</organism>
<comment type="caution">
    <text evidence="2">The sequence shown here is derived from an EMBL/GenBank/DDBJ whole genome shotgun (WGS) entry which is preliminary data.</text>
</comment>
<dbReference type="SUPFAM" id="SSF160574">
    <property type="entry name" value="BT0923-like"/>
    <property type="match status" value="1"/>
</dbReference>
<dbReference type="Gene3D" id="3.40.1420.30">
    <property type="match status" value="1"/>
</dbReference>
<dbReference type="Proteomes" id="UP000321532">
    <property type="component" value="Unassembled WGS sequence"/>
</dbReference>
<dbReference type="PROSITE" id="PS51257">
    <property type="entry name" value="PROKAR_LIPOPROTEIN"/>
    <property type="match status" value="1"/>
</dbReference>
<dbReference type="OrthoDB" id="710080at2"/>
<evidence type="ECO:0000259" key="1">
    <source>
        <dbReference type="Pfam" id="PF11396"/>
    </source>
</evidence>